<gene>
    <name evidence="3" type="ORF">CP968_16125</name>
    <name evidence="2" type="ORF">GCM10010371_50350</name>
</gene>
<reference evidence="3 4" key="2">
    <citation type="submission" date="2017-09" db="EMBL/GenBank/DDBJ databases">
        <authorList>
            <person name="Lee N."/>
            <person name="Cho B.-K."/>
        </authorList>
    </citation>
    <scope>NUCLEOTIDE SEQUENCE [LARGE SCALE GENOMIC DNA]</scope>
    <source>
        <strain evidence="3 4">ATCC 27467</strain>
    </source>
</reference>
<dbReference type="Proteomes" id="UP000326831">
    <property type="component" value="Chromosome"/>
</dbReference>
<proteinExistence type="predicted"/>
<dbReference type="EMBL" id="CP023701">
    <property type="protein sequence ID" value="QEU79654.1"/>
    <property type="molecule type" value="Genomic_DNA"/>
</dbReference>
<dbReference type="RefSeq" id="WP_150518670.1">
    <property type="nucleotide sequence ID" value="NZ_BMVX01000022.1"/>
</dbReference>
<dbReference type="KEGG" id="ssub:CP968_16125"/>
<evidence type="ECO:0000313" key="4">
    <source>
        <dbReference type="Proteomes" id="UP000326831"/>
    </source>
</evidence>
<reference evidence="2" key="1">
    <citation type="journal article" date="2014" name="Int. J. Syst. Evol. Microbiol.">
        <title>Complete genome sequence of Corynebacterium casei LMG S-19264T (=DSM 44701T), isolated from a smear-ripened cheese.</title>
        <authorList>
            <consortium name="US DOE Joint Genome Institute (JGI-PGF)"/>
            <person name="Walter F."/>
            <person name="Albersmeier A."/>
            <person name="Kalinowski J."/>
            <person name="Ruckert C."/>
        </authorList>
    </citation>
    <scope>NUCLEOTIDE SEQUENCE</scope>
    <source>
        <strain evidence="2">JCM 4834</strain>
    </source>
</reference>
<evidence type="ECO:0000256" key="1">
    <source>
        <dbReference type="SAM" id="MobiDB-lite"/>
    </source>
</evidence>
<dbReference type="EMBL" id="BMVX01000022">
    <property type="protein sequence ID" value="GGZ84503.1"/>
    <property type="molecule type" value="Genomic_DNA"/>
</dbReference>
<protein>
    <submittedName>
        <fullName evidence="3">Uncharacterized protein</fullName>
    </submittedName>
</protein>
<accession>A0A5P2UQ62</accession>
<evidence type="ECO:0000313" key="3">
    <source>
        <dbReference type="EMBL" id="QEU79654.1"/>
    </source>
</evidence>
<feature type="compositionally biased region" description="Basic and acidic residues" evidence="1">
    <location>
        <begin position="96"/>
        <end position="105"/>
    </location>
</feature>
<reference evidence="2" key="3">
    <citation type="submission" date="2020-09" db="EMBL/GenBank/DDBJ databases">
        <authorList>
            <person name="Sun Q."/>
            <person name="Ohkuma M."/>
        </authorList>
    </citation>
    <scope>NUCLEOTIDE SEQUENCE</scope>
    <source>
        <strain evidence="2">JCM 4834</strain>
    </source>
</reference>
<sequence length="105" mass="11642">MEIVYASLTRRHTGNAPHESDAARVVDALWAHALPGDGLQHASARPEHDRIDLLLYLMTKDASTAPAALCRAHALIERSRRNSLGLRRRYLASPPHSREADHTCS</sequence>
<keyword evidence="4" id="KW-1185">Reference proteome</keyword>
<dbReference type="Proteomes" id="UP000634660">
    <property type="component" value="Unassembled WGS sequence"/>
</dbReference>
<dbReference type="OrthoDB" id="3872442at2"/>
<dbReference type="AlphaFoldDB" id="A0A5P2UQ62"/>
<feature type="region of interest" description="Disordered" evidence="1">
    <location>
        <begin position="86"/>
        <end position="105"/>
    </location>
</feature>
<name>A0A5P2UQ62_9ACTN</name>
<organism evidence="3 4">
    <name type="scientific">Streptomyces subrutilus</name>
    <dbReference type="NCBI Taxonomy" id="36818"/>
    <lineage>
        <taxon>Bacteria</taxon>
        <taxon>Bacillati</taxon>
        <taxon>Actinomycetota</taxon>
        <taxon>Actinomycetes</taxon>
        <taxon>Kitasatosporales</taxon>
        <taxon>Streptomycetaceae</taxon>
        <taxon>Streptomyces</taxon>
    </lineage>
</organism>
<evidence type="ECO:0000313" key="2">
    <source>
        <dbReference type="EMBL" id="GGZ84503.1"/>
    </source>
</evidence>